<dbReference type="InterPro" id="IPR045851">
    <property type="entry name" value="AMP-bd_C_sf"/>
</dbReference>
<proteinExistence type="inferred from homology"/>
<evidence type="ECO:0000259" key="12">
    <source>
        <dbReference type="Pfam" id="PF08345"/>
    </source>
</evidence>
<evidence type="ECO:0000256" key="7">
    <source>
        <dbReference type="ARBA" id="ARBA00023136"/>
    </source>
</evidence>
<comment type="subcellular location">
    <subcellularLocation>
        <location evidence="1 9">Bacterial flagellum basal body</location>
    </subcellularLocation>
    <subcellularLocation>
        <location evidence="2">Cell membrane</location>
        <topology evidence="2">Multi-pass membrane protein</topology>
    </subcellularLocation>
</comment>
<dbReference type="InterPro" id="IPR006182">
    <property type="entry name" value="FliF_N_dom"/>
</dbReference>
<evidence type="ECO:0000256" key="1">
    <source>
        <dbReference type="ARBA" id="ARBA00004117"/>
    </source>
</evidence>
<dbReference type="PANTHER" id="PTHR30046:SF0">
    <property type="entry name" value="FLAGELLAR M-RING PROTEIN"/>
    <property type="match status" value="1"/>
</dbReference>
<dbReference type="GO" id="GO:0005886">
    <property type="term" value="C:plasma membrane"/>
    <property type="evidence" value="ECO:0007669"/>
    <property type="project" value="UniProtKB-SubCell"/>
</dbReference>
<name>A0A8J6P4W1_9BACT</name>
<dbReference type="InterPro" id="IPR043427">
    <property type="entry name" value="YscJ/FliF"/>
</dbReference>
<keyword evidence="13" id="KW-0966">Cell projection</keyword>
<evidence type="ECO:0000313" key="13">
    <source>
        <dbReference type="EMBL" id="MBC8432315.1"/>
    </source>
</evidence>
<evidence type="ECO:0000256" key="2">
    <source>
        <dbReference type="ARBA" id="ARBA00004651"/>
    </source>
</evidence>
<evidence type="ECO:0000256" key="3">
    <source>
        <dbReference type="ARBA" id="ARBA00007971"/>
    </source>
</evidence>
<reference evidence="13 14" key="1">
    <citation type="submission" date="2020-08" db="EMBL/GenBank/DDBJ databases">
        <title>Bridging the membrane lipid divide: bacteria of the FCB group superphylum have the potential to synthesize archaeal ether lipids.</title>
        <authorList>
            <person name="Villanueva L."/>
            <person name="Von Meijenfeldt F.A.B."/>
            <person name="Westbye A.B."/>
            <person name="Yadav S."/>
            <person name="Hopmans E.C."/>
            <person name="Dutilh B.E."/>
            <person name="Sinninghe Damste J.S."/>
        </authorList>
    </citation>
    <scope>NUCLEOTIDE SEQUENCE [LARGE SCALE GENOMIC DNA]</scope>
    <source>
        <strain evidence="13">NIOZ-UU17</strain>
    </source>
</reference>
<feature type="transmembrane region" description="Helical" evidence="10">
    <location>
        <begin position="446"/>
        <end position="464"/>
    </location>
</feature>
<dbReference type="AlphaFoldDB" id="A0A8J6P4W1"/>
<evidence type="ECO:0000256" key="10">
    <source>
        <dbReference type="SAM" id="Phobius"/>
    </source>
</evidence>
<feature type="domain" description="Flagellar M-ring N-terminal" evidence="11">
    <location>
        <begin position="42"/>
        <end position="214"/>
    </location>
</feature>
<gene>
    <name evidence="13" type="primary">fliF</name>
    <name evidence="13" type="ORF">H8D96_10385</name>
</gene>
<comment type="caution">
    <text evidence="13">The sequence shown here is derived from an EMBL/GenBank/DDBJ whole genome shotgun (WGS) entry which is preliminary data.</text>
</comment>
<accession>A0A8J6P4W1</accession>
<keyword evidence="5 10" id="KW-0812">Transmembrane</keyword>
<keyword evidence="6 10" id="KW-1133">Transmembrane helix</keyword>
<comment type="similarity">
    <text evidence="3 9">Belongs to the FliF family.</text>
</comment>
<evidence type="ECO:0000256" key="5">
    <source>
        <dbReference type="ARBA" id="ARBA00022692"/>
    </source>
</evidence>
<dbReference type="Proteomes" id="UP000605201">
    <property type="component" value="Unassembled WGS sequence"/>
</dbReference>
<dbReference type="PANTHER" id="PTHR30046">
    <property type="entry name" value="FLAGELLAR M-RING PROTEIN"/>
    <property type="match status" value="1"/>
</dbReference>
<feature type="transmembrane region" description="Helical" evidence="10">
    <location>
        <begin position="21"/>
        <end position="41"/>
    </location>
</feature>
<dbReference type="Gene3D" id="3.30.300.30">
    <property type="match status" value="1"/>
</dbReference>
<evidence type="ECO:0000256" key="8">
    <source>
        <dbReference type="ARBA" id="ARBA00023143"/>
    </source>
</evidence>
<protein>
    <recommendedName>
        <fullName evidence="9">Flagellar M-ring protein</fullName>
    </recommendedName>
</protein>
<evidence type="ECO:0000256" key="4">
    <source>
        <dbReference type="ARBA" id="ARBA00022475"/>
    </source>
</evidence>
<keyword evidence="4" id="KW-1003">Cell membrane</keyword>
<dbReference type="EMBL" id="JACNIG010000216">
    <property type="protein sequence ID" value="MBC8432315.1"/>
    <property type="molecule type" value="Genomic_DNA"/>
</dbReference>
<keyword evidence="7 10" id="KW-0472">Membrane</keyword>
<keyword evidence="13" id="KW-0969">Cilium</keyword>
<feature type="domain" description="Flagellar M-ring C-terminal" evidence="12">
    <location>
        <begin position="250"/>
        <end position="414"/>
    </location>
</feature>
<dbReference type="PRINTS" id="PR01009">
    <property type="entry name" value="FLGMRINGFLIF"/>
</dbReference>
<evidence type="ECO:0000259" key="11">
    <source>
        <dbReference type="Pfam" id="PF01514"/>
    </source>
</evidence>
<comment type="function">
    <text evidence="9">The M ring may be actively involved in energy transduction.</text>
</comment>
<evidence type="ECO:0000256" key="6">
    <source>
        <dbReference type="ARBA" id="ARBA00022989"/>
    </source>
</evidence>
<dbReference type="InterPro" id="IPR013556">
    <property type="entry name" value="Flag_M-ring_C"/>
</dbReference>
<dbReference type="Pfam" id="PF08345">
    <property type="entry name" value="YscJ_FliF_C"/>
    <property type="match status" value="1"/>
</dbReference>
<sequence>MSDSISQFANLLNALPLSKKISMVFIIVLLGAGFAGIFYLGNQEDYQVLYNNLSPEDGGVIVTKLKERNIPYKVEANGTIVMVPTEKIYELRLSLAGEGLPKSGNVGYEIFDKSDFSTTQFVQELNYRRALQGELVRTINQFDEVSSSRVFIVVPQASLFVEDEQSASASIQLDLSASLPANKLAAIVHLVASAVEGLDADQVTVVDTKGRLIFKGDGGGEAASLVSNAQLEYKRNVENEIKESVQTMMEGIAGAGRAIVRVNAEIDFNKITLNQEEYDPSTTAVRSTRNIEESEQSGGENVQADQAMINQRRGVVPSAGGVQNGMMKKDVATNYEINKITSTILKPAGTILRLSVAAVIDGTYKTEKQQDGTIKKTYVARSADELKKFDEIVKKAMGYSEDREDQVTVSSISFADSGAGLEDLPAEAESSKLGILKQVLGYKKTIINLLLAAILFVLVIRPLMQSMKNLAKDISIKTEQLSRDTGREHEQLADTSARGQMERVMKISRESNEKAQQLIKGWIGENE</sequence>
<dbReference type="InterPro" id="IPR000067">
    <property type="entry name" value="FlgMring_FliF"/>
</dbReference>
<organism evidence="13 14">
    <name type="scientific">Candidatus Desulfatibia vada</name>
    <dbReference type="NCBI Taxonomy" id="2841696"/>
    <lineage>
        <taxon>Bacteria</taxon>
        <taxon>Pseudomonadati</taxon>
        <taxon>Thermodesulfobacteriota</taxon>
        <taxon>Desulfobacteria</taxon>
        <taxon>Desulfobacterales</taxon>
        <taxon>Desulfobacterales incertae sedis</taxon>
        <taxon>Candidatus Desulfatibia</taxon>
    </lineage>
</organism>
<dbReference type="GO" id="GO:0003774">
    <property type="term" value="F:cytoskeletal motor activity"/>
    <property type="evidence" value="ECO:0007669"/>
    <property type="project" value="InterPro"/>
</dbReference>
<dbReference type="NCBIfam" id="TIGR00206">
    <property type="entry name" value="fliF"/>
    <property type="match status" value="1"/>
</dbReference>
<dbReference type="GO" id="GO:0071973">
    <property type="term" value="P:bacterial-type flagellum-dependent cell motility"/>
    <property type="evidence" value="ECO:0007669"/>
    <property type="project" value="InterPro"/>
</dbReference>
<evidence type="ECO:0000256" key="9">
    <source>
        <dbReference type="PIRNR" id="PIRNR004862"/>
    </source>
</evidence>
<keyword evidence="13" id="KW-0282">Flagellum</keyword>
<dbReference type="GO" id="GO:0009431">
    <property type="term" value="C:bacterial-type flagellum basal body, MS ring"/>
    <property type="evidence" value="ECO:0007669"/>
    <property type="project" value="InterPro"/>
</dbReference>
<dbReference type="Pfam" id="PF01514">
    <property type="entry name" value="YscJ_FliF"/>
    <property type="match status" value="1"/>
</dbReference>
<evidence type="ECO:0000313" key="14">
    <source>
        <dbReference type="Proteomes" id="UP000605201"/>
    </source>
</evidence>
<dbReference type="PIRSF" id="PIRSF004862">
    <property type="entry name" value="FliF"/>
    <property type="match status" value="1"/>
</dbReference>
<keyword evidence="8 9" id="KW-0975">Bacterial flagellum</keyword>